<dbReference type="EMBL" id="MU118053">
    <property type="protein sequence ID" value="KAF9646640.1"/>
    <property type="molecule type" value="Genomic_DNA"/>
</dbReference>
<protein>
    <submittedName>
        <fullName evidence="1">Uncharacterized protein</fullName>
    </submittedName>
</protein>
<keyword evidence="2" id="KW-1185">Reference proteome</keyword>
<evidence type="ECO:0000313" key="2">
    <source>
        <dbReference type="Proteomes" id="UP000886501"/>
    </source>
</evidence>
<reference evidence="1" key="1">
    <citation type="submission" date="2019-10" db="EMBL/GenBank/DDBJ databases">
        <authorList>
            <consortium name="DOE Joint Genome Institute"/>
            <person name="Kuo A."/>
            <person name="Miyauchi S."/>
            <person name="Kiss E."/>
            <person name="Drula E."/>
            <person name="Kohler A."/>
            <person name="Sanchez-Garcia M."/>
            <person name="Andreopoulos B."/>
            <person name="Barry K.W."/>
            <person name="Bonito G."/>
            <person name="Buee M."/>
            <person name="Carver A."/>
            <person name="Chen C."/>
            <person name="Cichocki N."/>
            <person name="Clum A."/>
            <person name="Culley D."/>
            <person name="Crous P.W."/>
            <person name="Fauchery L."/>
            <person name="Girlanda M."/>
            <person name="Hayes R."/>
            <person name="Keri Z."/>
            <person name="Labutti K."/>
            <person name="Lipzen A."/>
            <person name="Lombard V."/>
            <person name="Magnuson J."/>
            <person name="Maillard F."/>
            <person name="Morin E."/>
            <person name="Murat C."/>
            <person name="Nolan M."/>
            <person name="Ohm R."/>
            <person name="Pangilinan J."/>
            <person name="Pereira M."/>
            <person name="Perotto S."/>
            <person name="Peter M."/>
            <person name="Riley R."/>
            <person name="Sitrit Y."/>
            <person name="Stielow B."/>
            <person name="Szollosi G."/>
            <person name="Zifcakova L."/>
            <person name="Stursova M."/>
            <person name="Spatafora J.W."/>
            <person name="Tedersoo L."/>
            <person name="Vaario L.-M."/>
            <person name="Yamada A."/>
            <person name="Yan M."/>
            <person name="Wang P."/>
            <person name="Xu J."/>
            <person name="Bruns T."/>
            <person name="Baldrian P."/>
            <person name="Vilgalys R."/>
            <person name="Henrissat B."/>
            <person name="Grigoriev I.V."/>
            <person name="Hibbett D."/>
            <person name="Nagy L.G."/>
            <person name="Martin F.M."/>
        </authorList>
    </citation>
    <scope>NUCLEOTIDE SEQUENCE</scope>
    <source>
        <strain evidence="1">P2</strain>
    </source>
</reference>
<organism evidence="1 2">
    <name type="scientific">Thelephora ganbajun</name>
    <name type="common">Ganba fungus</name>
    <dbReference type="NCBI Taxonomy" id="370292"/>
    <lineage>
        <taxon>Eukaryota</taxon>
        <taxon>Fungi</taxon>
        <taxon>Dikarya</taxon>
        <taxon>Basidiomycota</taxon>
        <taxon>Agaricomycotina</taxon>
        <taxon>Agaricomycetes</taxon>
        <taxon>Thelephorales</taxon>
        <taxon>Thelephoraceae</taxon>
        <taxon>Thelephora</taxon>
    </lineage>
</organism>
<reference evidence="1" key="2">
    <citation type="journal article" date="2020" name="Nat. Commun.">
        <title>Large-scale genome sequencing of mycorrhizal fungi provides insights into the early evolution of symbiotic traits.</title>
        <authorList>
            <person name="Miyauchi S."/>
            <person name="Kiss E."/>
            <person name="Kuo A."/>
            <person name="Drula E."/>
            <person name="Kohler A."/>
            <person name="Sanchez-Garcia M."/>
            <person name="Morin E."/>
            <person name="Andreopoulos B."/>
            <person name="Barry K.W."/>
            <person name="Bonito G."/>
            <person name="Buee M."/>
            <person name="Carver A."/>
            <person name="Chen C."/>
            <person name="Cichocki N."/>
            <person name="Clum A."/>
            <person name="Culley D."/>
            <person name="Crous P.W."/>
            <person name="Fauchery L."/>
            <person name="Girlanda M."/>
            <person name="Hayes R.D."/>
            <person name="Keri Z."/>
            <person name="LaButti K."/>
            <person name="Lipzen A."/>
            <person name="Lombard V."/>
            <person name="Magnuson J."/>
            <person name="Maillard F."/>
            <person name="Murat C."/>
            <person name="Nolan M."/>
            <person name="Ohm R.A."/>
            <person name="Pangilinan J."/>
            <person name="Pereira M.F."/>
            <person name="Perotto S."/>
            <person name="Peter M."/>
            <person name="Pfister S."/>
            <person name="Riley R."/>
            <person name="Sitrit Y."/>
            <person name="Stielow J.B."/>
            <person name="Szollosi G."/>
            <person name="Zifcakova L."/>
            <person name="Stursova M."/>
            <person name="Spatafora J.W."/>
            <person name="Tedersoo L."/>
            <person name="Vaario L.M."/>
            <person name="Yamada A."/>
            <person name="Yan M."/>
            <person name="Wang P."/>
            <person name="Xu J."/>
            <person name="Bruns T."/>
            <person name="Baldrian P."/>
            <person name="Vilgalys R."/>
            <person name="Dunand C."/>
            <person name="Henrissat B."/>
            <person name="Grigoriev I.V."/>
            <person name="Hibbett D."/>
            <person name="Nagy L.G."/>
            <person name="Martin F.M."/>
        </authorList>
    </citation>
    <scope>NUCLEOTIDE SEQUENCE</scope>
    <source>
        <strain evidence="1">P2</strain>
    </source>
</reference>
<dbReference type="Proteomes" id="UP000886501">
    <property type="component" value="Unassembled WGS sequence"/>
</dbReference>
<sequence length="500" mass="55823">MSWDLQTGGLVGAIELEDIRTCLSVTYSVCGTMFATLFHSGPAFVISVHNVLFGMHIYSRSVDGRPLNEIWTHGEYLRFATMESGSITTWEVGFASPHTPTRVESLPVPDGFDPSREYRFHPTSSRLAFTIEESVLVWDARDSKFLLKSTDVNGHVVVSMSFSPNGRSFVCGIGNLGIYLWKESPTGFTPHRKLVSHTRDSQPLLSPNGESIVAFGGLAIQLWRTMDSVTPLPDVSTPTFQRSETAFISGFSSDELLAAVARMEDEMVVVLDLKSGIARLTVDTGMKVYGMRVAGSIIVIVGDGKIVTWNLLAGSDVLNPKVNVNDSVLTTTFNYPPFPPWVSRPTPSVSPDLRHMAMMGWDRGSGNHRLYLYDVPTGQYLASAPAMRGICPWFTLDGCEIRYILWRDVERWGIIQDSESNVTRLGYLGSSTHRLGEVPWQSSRGYEVTDSRWVLSPSKKRLLWLPPSWRSDRRNSMWSGRFLALLDRELPEPVILEFEG</sequence>
<name>A0ACB6ZA93_THEGA</name>
<gene>
    <name evidence="1" type="ORF">BDM02DRAFT_2987686</name>
</gene>
<comment type="caution">
    <text evidence="1">The sequence shown here is derived from an EMBL/GenBank/DDBJ whole genome shotgun (WGS) entry which is preliminary data.</text>
</comment>
<proteinExistence type="predicted"/>
<accession>A0ACB6ZA93</accession>
<evidence type="ECO:0000313" key="1">
    <source>
        <dbReference type="EMBL" id="KAF9646640.1"/>
    </source>
</evidence>